<dbReference type="CDD" id="cd01014">
    <property type="entry name" value="nicotinamidase_related"/>
    <property type="match status" value="1"/>
</dbReference>
<organism evidence="3 4">
    <name type="scientific">Vogesella amnigena</name>
    <dbReference type="NCBI Taxonomy" id="1507449"/>
    <lineage>
        <taxon>Bacteria</taxon>
        <taxon>Pseudomonadati</taxon>
        <taxon>Pseudomonadota</taxon>
        <taxon>Betaproteobacteria</taxon>
        <taxon>Neisseriales</taxon>
        <taxon>Chromobacteriaceae</taxon>
        <taxon>Vogesella</taxon>
    </lineage>
</organism>
<dbReference type="PANTHER" id="PTHR43540:SF1">
    <property type="entry name" value="ISOCHORISMATASE HYDROLASE"/>
    <property type="match status" value="1"/>
</dbReference>
<evidence type="ECO:0000313" key="3">
    <source>
        <dbReference type="EMBL" id="MFC3626539.1"/>
    </source>
</evidence>
<dbReference type="RefSeq" id="WP_390279297.1">
    <property type="nucleotide sequence ID" value="NZ_JBHRYH010000021.1"/>
</dbReference>
<dbReference type="Pfam" id="PF00857">
    <property type="entry name" value="Isochorismatase"/>
    <property type="match status" value="1"/>
</dbReference>
<protein>
    <submittedName>
        <fullName evidence="3">Cysteine hydrolase family protein</fullName>
        <ecNumber evidence="3">3.-.-.-</ecNumber>
    </submittedName>
</protein>
<dbReference type="GO" id="GO:0016787">
    <property type="term" value="F:hydrolase activity"/>
    <property type="evidence" value="ECO:0007669"/>
    <property type="project" value="UniProtKB-KW"/>
</dbReference>
<evidence type="ECO:0000313" key="4">
    <source>
        <dbReference type="Proteomes" id="UP001595636"/>
    </source>
</evidence>
<dbReference type="InterPro" id="IPR000868">
    <property type="entry name" value="Isochorismatase-like_dom"/>
</dbReference>
<reference evidence="4" key="1">
    <citation type="journal article" date="2019" name="Int. J. Syst. Evol. Microbiol.">
        <title>The Global Catalogue of Microorganisms (GCM) 10K type strain sequencing project: providing services to taxonomists for standard genome sequencing and annotation.</title>
        <authorList>
            <consortium name="The Broad Institute Genomics Platform"/>
            <consortium name="The Broad Institute Genome Sequencing Center for Infectious Disease"/>
            <person name="Wu L."/>
            <person name="Ma J."/>
        </authorList>
    </citation>
    <scope>NUCLEOTIDE SEQUENCE [LARGE SCALE GENOMIC DNA]</scope>
    <source>
        <strain evidence="4">KCTC 42195</strain>
    </source>
</reference>
<keyword evidence="4" id="KW-1185">Reference proteome</keyword>
<sequence length="189" mass="20464">MLAPVSSSPVALIIIDMQQGMRRMPAESRNNPQAEATILRLLSAWRAAGQTVVHVRHMSLTPGSPFWPGQDGAEFQPELQPLPGEHVQEKNVPDVFTHSQLERWLRVRGIQRIVITGVSTNNSVEACARSAGNLGFDTLVVADGCYAYAKTDFDGVPRSAQEVHAMALANLHGEYAQVIGSEVALALLA</sequence>
<dbReference type="InterPro" id="IPR050272">
    <property type="entry name" value="Isochorismatase-like_hydrls"/>
</dbReference>
<dbReference type="EMBL" id="JBHRYH010000021">
    <property type="protein sequence ID" value="MFC3626539.1"/>
    <property type="molecule type" value="Genomic_DNA"/>
</dbReference>
<name>A0ABV7TUT1_9NEIS</name>
<dbReference type="EC" id="3.-.-.-" evidence="3"/>
<accession>A0ABV7TUT1</accession>
<dbReference type="InterPro" id="IPR036380">
    <property type="entry name" value="Isochorismatase-like_sf"/>
</dbReference>
<evidence type="ECO:0000259" key="2">
    <source>
        <dbReference type="Pfam" id="PF00857"/>
    </source>
</evidence>
<gene>
    <name evidence="3" type="ORF">ACFOKJ_10450</name>
</gene>
<dbReference type="Proteomes" id="UP001595636">
    <property type="component" value="Unassembled WGS sequence"/>
</dbReference>
<comment type="caution">
    <text evidence="3">The sequence shown here is derived from an EMBL/GenBank/DDBJ whole genome shotgun (WGS) entry which is preliminary data.</text>
</comment>
<dbReference type="PANTHER" id="PTHR43540">
    <property type="entry name" value="PEROXYUREIDOACRYLATE/UREIDOACRYLATE AMIDOHYDROLASE-RELATED"/>
    <property type="match status" value="1"/>
</dbReference>
<keyword evidence="1 3" id="KW-0378">Hydrolase</keyword>
<dbReference type="Gene3D" id="3.40.50.850">
    <property type="entry name" value="Isochorismatase-like"/>
    <property type="match status" value="1"/>
</dbReference>
<dbReference type="SUPFAM" id="SSF52499">
    <property type="entry name" value="Isochorismatase-like hydrolases"/>
    <property type="match status" value="1"/>
</dbReference>
<evidence type="ECO:0000256" key="1">
    <source>
        <dbReference type="ARBA" id="ARBA00022801"/>
    </source>
</evidence>
<feature type="domain" description="Isochorismatase-like" evidence="2">
    <location>
        <begin position="11"/>
        <end position="181"/>
    </location>
</feature>
<proteinExistence type="predicted"/>